<evidence type="ECO:0000259" key="1">
    <source>
        <dbReference type="Pfam" id="PF03374"/>
    </source>
</evidence>
<evidence type="ECO:0000313" key="3">
    <source>
        <dbReference type="EMBL" id="CDP80418.1"/>
    </source>
</evidence>
<dbReference type="Pfam" id="PF08346">
    <property type="entry name" value="AntA"/>
    <property type="match status" value="1"/>
</dbReference>
<organism evidence="3">
    <name type="scientific">Bartonella schoenbuchensis</name>
    <dbReference type="NCBI Taxonomy" id="165694"/>
    <lineage>
        <taxon>Bacteria</taxon>
        <taxon>Pseudomonadati</taxon>
        <taxon>Pseudomonadota</taxon>
        <taxon>Alphaproteobacteria</taxon>
        <taxon>Hyphomicrobiales</taxon>
        <taxon>Bartonellaceae</taxon>
        <taxon>Bartonella</taxon>
    </lineage>
</organism>
<gene>
    <name evidence="3" type="ORF">BN1046_01350</name>
</gene>
<dbReference type="PANTHER" id="PTHR36180">
    <property type="entry name" value="DNA-BINDING PROTEIN-RELATED-RELATED"/>
    <property type="match status" value="1"/>
</dbReference>
<sequence length="274" mass="32054">MKAPITIWEHTINQEPVQTVNARELHAFLKIISPFNDWIAYRIKEYGFLENKDFVSFIQILVKSKQNTRPSMEYYLTLEMAKELAMIERNEKGKQARQYFIECERKTKQMTPTQIDYSDPQVMLGVLTYLKNESERKDCIIAQLTPKTEKLERLERCDDLFDINDAAEKLGMRLEDLANYLINHRWIYCRTDKSLVPYYSKINEGLMGYIPKTIQTISGRKKSVPSAKITSKGLKRLSMMLQKQIRTQEEIHGFANAKVADFKRTATTISSQYI</sequence>
<dbReference type="EMBL" id="HG977196">
    <property type="protein sequence ID" value="CDP80418.1"/>
    <property type="molecule type" value="Genomic_DNA"/>
</dbReference>
<dbReference type="InterPro" id="IPR013557">
    <property type="entry name" value="AntA/B_antirep"/>
</dbReference>
<dbReference type="AlphaFoldDB" id="A0A024LT71"/>
<accession>A0A024LT71</accession>
<reference evidence="3" key="1">
    <citation type="submission" date="2013-11" db="EMBL/GenBank/DDBJ databases">
        <authorList>
            <person name="GENOMES U."/>
        </authorList>
    </citation>
    <scope>NUCLEOTIDE SEQUENCE</scope>
    <source>
        <strain evidence="3">MVT06</strain>
    </source>
</reference>
<evidence type="ECO:0000259" key="2">
    <source>
        <dbReference type="Pfam" id="PF08346"/>
    </source>
</evidence>
<feature type="domain" description="AntA/AntB antirepressor" evidence="2">
    <location>
        <begin position="20"/>
        <end position="90"/>
    </location>
</feature>
<dbReference type="GO" id="GO:0003677">
    <property type="term" value="F:DNA binding"/>
    <property type="evidence" value="ECO:0007669"/>
    <property type="project" value="InterPro"/>
</dbReference>
<feature type="domain" description="Antirepressor protein C-terminal" evidence="1">
    <location>
        <begin position="141"/>
        <end position="243"/>
    </location>
</feature>
<proteinExistence type="predicted"/>
<dbReference type="PANTHER" id="PTHR36180:SF1">
    <property type="entry name" value="ANTA_ANTB ANTIREPRESSOR DOMAIN-CONTAINING PROTEIN"/>
    <property type="match status" value="1"/>
</dbReference>
<dbReference type="InterPro" id="IPR005039">
    <property type="entry name" value="Ant_C"/>
</dbReference>
<dbReference type="Pfam" id="PF03374">
    <property type="entry name" value="ANT"/>
    <property type="match status" value="1"/>
</dbReference>
<name>A0A024LT71_9HYPH</name>
<protein>
    <submittedName>
        <fullName evidence="3">Anti-repressor protein</fullName>
    </submittedName>
</protein>
<reference evidence="3" key="2">
    <citation type="submission" date="2014-05" db="EMBL/GenBank/DDBJ databases">
        <title>Genome sequencing of Bartonella spp. isolated from human blood.</title>
        <authorList>
            <person name="Raoult D."/>
        </authorList>
    </citation>
    <scope>NUCLEOTIDE SEQUENCE</scope>
    <source>
        <strain evidence="3">MVT06</strain>
    </source>
</reference>